<keyword evidence="3" id="KW-0540">Nuclease</keyword>
<feature type="domain" description="Restriction endonuclease type IV Mrr" evidence="2">
    <location>
        <begin position="170"/>
        <end position="277"/>
    </location>
</feature>
<dbReference type="GO" id="GO:0015666">
    <property type="term" value="F:restriction endodeoxyribonuclease activity"/>
    <property type="evidence" value="ECO:0007669"/>
    <property type="project" value="TreeGrafter"/>
</dbReference>
<dbReference type="InterPro" id="IPR007560">
    <property type="entry name" value="Restrct_endonuc_IV_Mrr"/>
</dbReference>
<dbReference type="GO" id="GO:0003677">
    <property type="term" value="F:DNA binding"/>
    <property type="evidence" value="ECO:0007669"/>
    <property type="project" value="InterPro"/>
</dbReference>
<keyword evidence="1" id="KW-0812">Transmembrane</keyword>
<dbReference type="Proteomes" id="UP000029091">
    <property type="component" value="Unassembled WGS sequence"/>
</dbReference>
<dbReference type="InterPro" id="IPR052906">
    <property type="entry name" value="Type_IV_Methyl-Rstrct_Enzyme"/>
</dbReference>
<dbReference type="RefSeq" id="WP_080723501.1">
    <property type="nucleotide sequence ID" value="NZ_JDUX01000014.1"/>
</dbReference>
<dbReference type="AlphaFoldDB" id="A0A087DS05"/>
<dbReference type="InterPro" id="IPR011856">
    <property type="entry name" value="tRNA_endonuc-like_dom_sf"/>
</dbReference>
<keyword evidence="3" id="KW-0255">Endonuclease</keyword>
<dbReference type="Gene3D" id="3.40.1350.10">
    <property type="match status" value="1"/>
</dbReference>
<dbReference type="InterPro" id="IPR011335">
    <property type="entry name" value="Restrct_endonuc-II-like"/>
</dbReference>
<protein>
    <submittedName>
        <fullName evidence="3">Restriction endonuclease</fullName>
    </submittedName>
</protein>
<evidence type="ECO:0000313" key="3">
    <source>
        <dbReference type="EMBL" id="KFI98305.1"/>
    </source>
</evidence>
<evidence type="ECO:0000259" key="2">
    <source>
        <dbReference type="Pfam" id="PF04471"/>
    </source>
</evidence>
<keyword evidence="3" id="KW-0378">Hydrolase</keyword>
<dbReference type="EMBL" id="JGZQ01000003">
    <property type="protein sequence ID" value="KFI98305.1"/>
    <property type="molecule type" value="Genomic_DNA"/>
</dbReference>
<dbReference type="PANTHER" id="PTHR30015:SF7">
    <property type="entry name" value="TYPE IV METHYL-DIRECTED RESTRICTION ENZYME ECOKMRR"/>
    <property type="match status" value="1"/>
</dbReference>
<sequence length="320" mass="36174">MGSLMNQVFYTDAYDLSIVSLIVAVFAVAIVAWVVWELAQVILRHMIGKEYSVRVPFSVRVGLNRRHSPDGFSMGYPYWQAAKKDGTRDLRTNNTRIVRTPTVIFLGGWRLSVRNPFTAYDFVNDLRDAGHDLGRCPEEQWKLRCLTERERARSEATSIDGIVNRFRDHPTDFEPFCADLFHTLGWRAETTPPSRDGGFDLRMISPEGETYIAECKCYSPRHHVGRPVVQKLHGANAVEQAHGMMLVTTSSFSQDAVDYAAQAGVELVDGSALVGLCRRAWGGQPTAIIPERSARMTRAELMSRIPVDMRSRYLKYARTK</sequence>
<reference evidence="3 4" key="1">
    <citation type="submission" date="2014-03" db="EMBL/GenBank/DDBJ databases">
        <title>Genomics of Bifidobacteria.</title>
        <authorList>
            <person name="Ventura M."/>
            <person name="Milani C."/>
            <person name="Lugli G.A."/>
        </authorList>
    </citation>
    <scope>NUCLEOTIDE SEQUENCE [LARGE SCALE GENOMIC DNA]</scope>
    <source>
        <strain evidence="4">JCM 15918</strain>
    </source>
</reference>
<proteinExistence type="predicted"/>
<dbReference type="Pfam" id="PF04471">
    <property type="entry name" value="Mrr_cat"/>
    <property type="match status" value="1"/>
</dbReference>
<keyword evidence="1" id="KW-1133">Transmembrane helix</keyword>
<gene>
    <name evidence="3" type="ORF">BSTER_0887</name>
</gene>
<dbReference type="SUPFAM" id="SSF52980">
    <property type="entry name" value="Restriction endonuclease-like"/>
    <property type="match status" value="1"/>
</dbReference>
<keyword evidence="1" id="KW-0472">Membrane</keyword>
<organism evidence="3 4">
    <name type="scientific">Bifidobacterium adolescentis JCM 15918</name>
    <dbReference type="NCBI Taxonomy" id="1437612"/>
    <lineage>
        <taxon>Bacteria</taxon>
        <taxon>Bacillati</taxon>
        <taxon>Actinomycetota</taxon>
        <taxon>Actinomycetes</taxon>
        <taxon>Bifidobacteriales</taxon>
        <taxon>Bifidobacteriaceae</taxon>
        <taxon>Bifidobacterium</taxon>
    </lineage>
</organism>
<feature type="transmembrane region" description="Helical" evidence="1">
    <location>
        <begin position="16"/>
        <end position="36"/>
    </location>
</feature>
<dbReference type="PANTHER" id="PTHR30015">
    <property type="entry name" value="MRR RESTRICTION SYSTEM PROTEIN"/>
    <property type="match status" value="1"/>
</dbReference>
<dbReference type="GO" id="GO:0009307">
    <property type="term" value="P:DNA restriction-modification system"/>
    <property type="evidence" value="ECO:0007669"/>
    <property type="project" value="InterPro"/>
</dbReference>
<comment type="caution">
    <text evidence="3">The sequence shown here is derived from an EMBL/GenBank/DDBJ whole genome shotgun (WGS) entry which is preliminary data.</text>
</comment>
<evidence type="ECO:0000256" key="1">
    <source>
        <dbReference type="SAM" id="Phobius"/>
    </source>
</evidence>
<evidence type="ECO:0000313" key="4">
    <source>
        <dbReference type="Proteomes" id="UP000029091"/>
    </source>
</evidence>
<name>A0A087DS05_BIFAD</name>
<accession>A0A087DS05</accession>